<dbReference type="Pfam" id="PF04471">
    <property type="entry name" value="Mrr_cat"/>
    <property type="match status" value="1"/>
</dbReference>
<name>A0A179BMM9_ACIFR</name>
<dbReference type="InterPro" id="IPR007560">
    <property type="entry name" value="Restrct_endonuc_IV_Mrr"/>
</dbReference>
<sequence length="177" mass="20053">MINFQKMQVAWLRLSMSIHNWSVGRKGGHRYRIKSAGKTIQKISDIRGGDDGETFARRIGYLRNIDPMVFEEMVLDAFQRDGYTIQRNARYTGDGGLDGRVHMDGGWWAIQCKRYRNAVHTEHIHNLREDALREGCIGGVFVHTGKTPKGSKHAAQGVTVISGKRLTDWLSGEAKLR</sequence>
<dbReference type="Proteomes" id="UP000078302">
    <property type="component" value="Unassembled WGS sequence"/>
</dbReference>
<protein>
    <recommendedName>
        <fullName evidence="1">Restriction endonuclease type IV Mrr domain-containing protein</fullName>
    </recommendedName>
</protein>
<gene>
    <name evidence="2" type="ORF">A4H96_02645</name>
</gene>
<dbReference type="GO" id="GO:0015666">
    <property type="term" value="F:restriction endodeoxyribonuclease activity"/>
    <property type="evidence" value="ECO:0007669"/>
    <property type="project" value="TreeGrafter"/>
</dbReference>
<dbReference type="GO" id="GO:0003677">
    <property type="term" value="F:DNA binding"/>
    <property type="evidence" value="ECO:0007669"/>
    <property type="project" value="InterPro"/>
</dbReference>
<keyword evidence="3" id="KW-1185">Reference proteome</keyword>
<dbReference type="InterPro" id="IPR011856">
    <property type="entry name" value="tRNA_endonuc-like_dom_sf"/>
</dbReference>
<proteinExistence type="predicted"/>
<evidence type="ECO:0000313" key="2">
    <source>
        <dbReference type="EMBL" id="OAP92978.1"/>
    </source>
</evidence>
<dbReference type="InterPro" id="IPR011335">
    <property type="entry name" value="Restrct_endonuc-II-like"/>
</dbReference>
<reference evidence="2 3" key="1">
    <citation type="submission" date="2016-04" db="EMBL/GenBank/DDBJ databases">
        <title>Acidithiobacillus ferrooxidans genome sequencing and assembly.</title>
        <authorList>
            <person name="Zhou Z."/>
        </authorList>
    </citation>
    <scope>NUCLEOTIDE SEQUENCE [LARGE SCALE GENOMIC DNA]</scope>
    <source>
        <strain evidence="2 3">BY0502</strain>
    </source>
</reference>
<evidence type="ECO:0000259" key="1">
    <source>
        <dbReference type="Pfam" id="PF04471"/>
    </source>
</evidence>
<feature type="domain" description="Restriction endonuclease type IV Mrr" evidence="1">
    <location>
        <begin position="62"/>
        <end position="170"/>
    </location>
</feature>
<evidence type="ECO:0000313" key="3">
    <source>
        <dbReference type="Proteomes" id="UP000078302"/>
    </source>
</evidence>
<accession>A0A179BMM9</accession>
<comment type="caution">
    <text evidence="2">The sequence shown here is derived from an EMBL/GenBank/DDBJ whole genome shotgun (WGS) entry which is preliminary data.</text>
</comment>
<dbReference type="PANTHER" id="PTHR30015">
    <property type="entry name" value="MRR RESTRICTION SYSTEM PROTEIN"/>
    <property type="match status" value="1"/>
</dbReference>
<dbReference type="SUPFAM" id="SSF52980">
    <property type="entry name" value="Restriction endonuclease-like"/>
    <property type="match status" value="1"/>
</dbReference>
<dbReference type="InterPro" id="IPR052906">
    <property type="entry name" value="Type_IV_Methyl-Rstrct_Enzyme"/>
</dbReference>
<dbReference type="OrthoDB" id="577942at2"/>
<dbReference type="Gene3D" id="3.40.1350.10">
    <property type="match status" value="1"/>
</dbReference>
<dbReference type="AlphaFoldDB" id="A0A179BMM9"/>
<dbReference type="RefSeq" id="WP_064218154.1">
    <property type="nucleotide sequence ID" value="NZ_LVXZ01000023.1"/>
</dbReference>
<dbReference type="EMBL" id="LVXZ01000023">
    <property type="protein sequence ID" value="OAP92978.1"/>
    <property type="molecule type" value="Genomic_DNA"/>
</dbReference>
<dbReference type="PANTHER" id="PTHR30015:SF7">
    <property type="entry name" value="TYPE IV METHYL-DIRECTED RESTRICTION ENZYME ECOKMRR"/>
    <property type="match status" value="1"/>
</dbReference>
<dbReference type="GO" id="GO:0009307">
    <property type="term" value="P:DNA restriction-modification system"/>
    <property type="evidence" value="ECO:0007669"/>
    <property type="project" value="InterPro"/>
</dbReference>
<organism evidence="2 3">
    <name type="scientific">Acidithiobacillus ferrooxidans</name>
    <name type="common">Thiobacillus ferrooxidans</name>
    <dbReference type="NCBI Taxonomy" id="920"/>
    <lineage>
        <taxon>Bacteria</taxon>
        <taxon>Pseudomonadati</taxon>
        <taxon>Pseudomonadota</taxon>
        <taxon>Acidithiobacillia</taxon>
        <taxon>Acidithiobacillales</taxon>
        <taxon>Acidithiobacillaceae</taxon>
        <taxon>Acidithiobacillus</taxon>
    </lineage>
</organism>